<name>A0AA38VFC9_9PEZI</name>
<comment type="caution">
    <text evidence="1">The sequence shown here is derived from an EMBL/GenBank/DDBJ whole genome shotgun (WGS) entry which is preliminary data.</text>
</comment>
<dbReference type="AlphaFoldDB" id="A0AA38VFC9"/>
<dbReference type="InterPro" id="IPR027417">
    <property type="entry name" value="P-loop_NTPase"/>
</dbReference>
<proteinExistence type="predicted"/>
<dbReference type="Proteomes" id="UP001174691">
    <property type="component" value="Unassembled WGS sequence"/>
</dbReference>
<organism evidence="1 2">
    <name type="scientific">Coniochaeta hoffmannii</name>
    <dbReference type="NCBI Taxonomy" id="91930"/>
    <lineage>
        <taxon>Eukaryota</taxon>
        <taxon>Fungi</taxon>
        <taxon>Dikarya</taxon>
        <taxon>Ascomycota</taxon>
        <taxon>Pezizomycotina</taxon>
        <taxon>Sordariomycetes</taxon>
        <taxon>Sordariomycetidae</taxon>
        <taxon>Coniochaetales</taxon>
        <taxon>Coniochaetaceae</taxon>
        <taxon>Coniochaeta</taxon>
    </lineage>
</organism>
<reference evidence="1" key="1">
    <citation type="submission" date="2022-07" db="EMBL/GenBank/DDBJ databases">
        <title>Fungi with potential for degradation of polypropylene.</title>
        <authorList>
            <person name="Gostincar C."/>
        </authorList>
    </citation>
    <scope>NUCLEOTIDE SEQUENCE</scope>
    <source>
        <strain evidence="1">EXF-13287</strain>
    </source>
</reference>
<accession>A0AA38VFC9</accession>
<dbReference type="EMBL" id="JANBVN010000151">
    <property type="protein sequence ID" value="KAJ9138016.1"/>
    <property type="molecule type" value="Genomic_DNA"/>
</dbReference>
<evidence type="ECO:0000313" key="1">
    <source>
        <dbReference type="EMBL" id="KAJ9138016.1"/>
    </source>
</evidence>
<keyword evidence="2" id="KW-1185">Reference proteome</keyword>
<sequence>MTPAGQSVEQRFGNAEASDGGLLFQGHVNGPLHIHHTRTVQRVIPFSRNEDVVDRDAFDALDRLLPSATPADYQSAALWGLGGSGKTQIALEYAYRRSRDPACSVLWVHADNETTFTQDYKAIAKRLGLAGSMDGPELLTAVRERSRRQPR</sequence>
<evidence type="ECO:0000313" key="2">
    <source>
        <dbReference type="Proteomes" id="UP001174691"/>
    </source>
</evidence>
<gene>
    <name evidence="1" type="ORF">NKR19_g7990</name>
</gene>
<dbReference type="SUPFAM" id="SSF52540">
    <property type="entry name" value="P-loop containing nucleoside triphosphate hydrolases"/>
    <property type="match status" value="1"/>
</dbReference>
<protein>
    <submittedName>
        <fullName evidence="1">Uncharacterized protein</fullName>
    </submittedName>
</protein>
<dbReference type="Gene3D" id="3.40.50.300">
    <property type="entry name" value="P-loop containing nucleotide triphosphate hydrolases"/>
    <property type="match status" value="1"/>
</dbReference>